<gene>
    <name evidence="3" type="ORF">Atai01_26690</name>
</gene>
<organism evidence="3 4">
    <name type="scientific">Amycolatopsis taiwanensis</name>
    <dbReference type="NCBI Taxonomy" id="342230"/>
    <lineage>
        <taxon>Bacteria</taxon>
        <taxon>Bacillati</taxon>
        <taxon>Actinomycetota</taxon>
        <taxon>Actinomycetes</taxon>
        <taxon>Pseudonocardiales</taxon>
        <taxon>Pseudonocardiaceae</taxon>
        <taxon>Amycolatopsis</taxon>
    </lineage>
</organism>
<feature type="compositionally biased region" description="Basic and acidic residues" evidence="1">
    <location>
        <begin position="106"/>
        <end position="119"/>
    </location>
</feature>
<proteinExistence type="predicted"/>
<comment type="caution">
    <text evidence="3">The sequence shown here is derived from an EMBL/GenBank/DDBJ whole genome shotgun (WGS) entry which is preliminary data.</text>
</comment>
<dbReference type="AlphaFoldDB" id="A0A9W6VER6"/>
<feature type="region of interest" description="Disordered" evidence="1">
    <location>
        <begin position="33"/>
        <end position="185"/>
    </location>
</feature>
<feature type="compositionally biased region" description="Gly residues" evidence="1">
    <location>
        <begin position="174"/>
        <end position="185"/>
    </location>
</feature>
<name>A0A9W6VER6_9PSEU</name>
<evidence type="ECO:0000313" key="3">
    <source>
        <dbReference type="EMBL" id="GLY66050.1"/>
    </source>
</evidence>
<feature type="compositionally biased region" description="Basic and acidic residues" evidence="1">
    <location>
        <begin position="154"/>
        <end position="167"/>
    </location>
</feature>
<reference evidence="3" key="1">
    <citation type="submission" date="2023-03" db="EMBL/GenBank/DDBJ databases">
        <title>Amycolatopsis taiwanensis NBRC 103393.</title>
        <authorList>
            <person name="Ichikawa N."/>
            <person name="Sato H."/>
            <person name="Tonouchi N."/>
        </authorList>
    </citation>
    <scope>NUCLEOTIDE SEQUENCE</scope>
    <source>
        <strain evidence="3">NBRC 103393</strain>
    </source>
</reference>
<sequence>MRIRAGLALGTLVLIGTLTACGGGGDANDGIASANSGKPSATASNSGGAGETKDGTAFAKCMRDNGVPEFPDPETNGSMILPEGADTSKLDSAQKLCQDKLPGGGEPRKLSAEDQEKQRKFAQCMRDNGLTEFPDPEPGATGSVLSQESNLNPEDPKFKEADQKCEQYHPSGLGAPGGKVGGGMK</sequence>
<keyword evidence="4" id="KW-1185">Reference proteome</keyword>
<keyword evidence="2" id="KW-0732">Signal</keyword>
<dbReference type="RefSeq" id="WP_285486992.1">
    <property type="nucleotide sequence ID" value="NZ_BSTI01000005.1"/>
</dbReference>
<protein>
    <recommendedName>
        <fullName evidence="5">Secreted protein</fullName>
    </recommendedName>
</protein>
<feature type="chain" id="PRO_5040934360" description="Secreted protein" evidence="2">
    <location>
        <begin position="23"/>
        <end position="185"/>
    </location>
</feature>
<evidence type="ECO:0000256" key="2">
    <source>
        <dbReference type="SAM" id="SignalP"/>
    </source>
</evidence>
<feature type="compositionally biased region" description="Polar residues" evidence="1">
    <location>
        <begin position="143"/>
        <end position="152"/>
    </location>
</feature>
<dbReference type="Proteomes" id="UP001165136">
    <property type="component" value="Unassembled WGS sequence"/>
</dbReference>
<feature type="signal peptide" evidence="2">
    <location>
        <begin position="1"/>
        <end position="22"/>
    </location>
</feature>
<evidence type="ECO:0000256" key="1">
    <source>
        <dbReference type="SAM" id="MobiDB-lite"/>
    </source>
</evidence>
<evidence type="ECO:0000313" key="4">
    <source>
        <dbReference type="Proteomes" id="UP001165136"/>
    </source>
</evidence>
<feature type="compositionally biased region" description="Polar residues" evidence="1">
    <location>
        <begin position="33"/>
        <end position="46"/>
    </location>
</feature>
<evidence type="ECO:0008006" key="5">
    <source>
        <dbReference type="Google" id="ProtNLM"/>
    </source>
</evidence>
<dbReference type="EMBL" id="BSTI01000005">
    <property type="protein sequence ID" value="GLY66050.1"/>
    <property type="molecule type" value="Genomic_DNA"/>
</dbReference>
<accession>A0A9W6VER6</accession>
<dbReference type="PROSITE" id="PS51257">
    <property type="entry name" value="PROKAR_LIPOPROTEIN"/>
    <property type="match status" value="1"/>
</dbReference>